<evidence type="ECO:0000313" key="2">
    <source>
        <dbReference type="Proteomes" id="UP001396334"/>
    </source>
</evidence>
<evidence type="ECO:0000313" key="1">
    <source>
        <dbReference type="EMBL" id="KAK9029259.1"/>
    </source>
</evidence>
<keyword evidence="2" id="KW-1185">Reference proteome</keyword>
<gene>
    <name evidence="1" type="ORF">V6N11_026380</name>
</gene>
<comment type="caution">
    <text evidence="1">The sequence shown here is derived from an EMBL/GenBank/DDBJ whole genome shotgun (WGS) entry which is preliminary data.</text>
</comment>
<organism evidence="1 2">
    <name type="scientific">Hibiscus sabdariffa</name>
    <name type="common">roselle</name>
    <dbReference type="NCBI Taxonomy" id="183260"/>
    <lineage>
        <taxon>Eukaryota</taxon>
        <taxon>Viridiplantae</taxon>
        <taxon>Streptophyta</taxon>
        <taxon>Embryophyta</taxon>
        <taxon>Tracheophyta</taxon>
        <taxon>Spermatophyta</taxon>
        <taxon>Magnoliopsida</taxon>
        <taxon>eudicotyledons</taxon>
        <taxon>Gunneridae</taxon>
        <taxon>Pentapetalae</taxon>
        <taxon>rosids</taxon>
        <taxon>malvids</taxon>
        <taxon>Malvales</taxon>
        <taxon>Malvaceae</taxon>
        <taxon>Malvoideae</taxon>
        <taxon>Hibiscus</taxon>
    </lineage>
</organism>
<dbReference type="Proteomes" id="UP001396334">
    <property type="component" value="Unassembled WGS sequence"/>
</dbReference>
<sequence>MLCPSSVQDRKTKPHIPNNAAILRGNLGQKKNIIYTMRTGSKQKRMYLSDSANQGSFSFAKFEMPSIIIIAPEKRVQIRRTTMSSRSRGGIFVLETR</sequence>
<proteinExistence type="predicted"/>
<dbReference type="EMBL" id="JBBPBN010000011">
    <property type="protein sequence ID" value="KAK9029259.1"/>
    <property type="molecule type" value="Genomic_DNA"/>
</dbReference>
<accession>A0ABR2SWC4</accession>
<name>A0ABR2SWC4_9ROSI</name>
<reference evidence="1 2" key="1">
    <citation type="journal article" date="2024" name="G3 (Bethesda)">
        <title>Genome assembly of Hibiscus sabdariffa L. provides insights into metabolisms of medicinal natural products.</title>
        <authorList>
            <person name="Kim T."/>
        </authorList>
    </citation>
    <scope>NUCLEOTIDE SEQUENCE [LARGE SCALE GENOMIC DNA]</scope>
    <source>
        <strain evidence="1">TK-2024</strain>
        <tissue evidence="1">Old leaves</tissue>
    </source>
</reference>
<protein>
    <submittedName>
        <fullName evidence="1">Uncharacterized protein</fullName>
    </submittedName>
</protein>